<dbReference type="SMR" id="A0A0D3CWN0"/>
<evidence type="ECO:0000256" key="6">
    <source>
        <dbReference type="ARBA" id="ARBA00022723"/>
    </source>
</evidence>
<dbReference type="InterPro" id="IPR036396">
    <property type="entry name" value="Cyt_P450_sf"/>
</dbReference>
<dbReference type="GO" id="GO:0072552">
    <property type="term" value="F:monoferuloyl di-(hydroxyferuloyl) spermidine meta-hydroxylase activity"/>
    <property type="evidence" value="ECO:0007669"/>
    <property type="project" value="EnsemblPlants"/>
</dbReference>
<dbReference type="PROSITE" id="PS00086">
    <property type="entry name" value="CYTOCHROME_P450"/>
    <property type="match status" value="1"/>
</dbReference>
<evidence type="ECO:0000256" key="9">
    <source>
        <dbReference type="ARBA" id="ARBA00023004"/>
    </source>
</evidence>
<proteinExistence type="inferred from homology"/>
<comment type="cofactor">
    <cofactor evidence="1 12">
        <name>heme</name>
        <dbReference type="ChEBI" id="CHEBI:30413"/>
    </cofactor>
</comment>
<evidence type="ECO:0000256" key="5">
    <source>
        <dbReference type="ARBA" id="ARBA00022692"/>
    </source>
</evidence>
<feature type="binding site" description="axial binding residue" evidence="12">
    <location>
        <position position="432"/>
    </location>
    <ligand>
        <name>heme</name>
        <dbReference type="ChEBI" id="CHEBI:30413"/>
    </ligand>
    <ligandPart>
        <name>Fe</name>
        <dbReference type="ChEBI" id="CHEBI:18248"/>
    </ligandPart>
</feature>
<keyword evidence="5" id="KW-0812">Transmembrane</keyword>
<dbReference type="GO" id="GO:0020037">
    <property type="term" value="F:heme binding"/>
    <property type="evidence" value="ECO:0007669"/>
    <property type="project" value="InterPro"/>
</dbReference>
<dbReference type="PANTHER" id="PTHR47944">
    <property type="entry name" value="CYTOCHROME P450 98A9"/>
    <property type="match status" value="1"/>
</dbReference>
<dbReference type="InterPro" id="IPR001128">
    <property type="entry name" value="Cyt_P450"/>
</dbReference>
<evidence type="ECO:0000313" key="15">
    <source>
        <dbReference type="Proteomes" id="UP000032141"/>
    </source>
</evidence>
<dbReference type="InterPro" id="IPR017972">
    <property type="entry name" value="Cyt_P450_CS"/>
</dbReference>
<dbReference type="GO" id="GO:0005506">
    <property type="term" value="F:iron ion binding"/>
    <property type="evidence" value="ECO:0007669"/>
    <property type="project" value="InterPro"/>
</dbReference>
<dbReference type="RefSeq" id="XP_013590607.1">
    <property type="nucleotide sequence ID" value="XM_013735153.1"/>
</dbReference>
<dbReference type="GeneID" id="106299021"/>
<dbReference type="GO" id="GO:0072550">
    <property type="term" value="F:triferuloylspermidine meta-hydroxylase activity"/>
    <property type="evidence" value="ECO:0007669"/>
    <property type="project" value="EnsemblPlants"/>
</dbReference>
<dbReference type="GO" id="GO:0016020">
    <property type="term" value="C:membrane"/>
    <property type="evidence" value="ECO:0007669"/>
    <property type="project" value="UniProtKB-SubCell"/>
</dbReference>
<comment type="similarity">
    <text evidence="3 13">Belongs to the cytochrome P450 family.</text>
</comment>
<keyword evidence="6 12" id="KW-0479">Metal-binding</keyword>
<keyword evidence="4 12" id="KW-0349">Heme</keyword>
<evidence type="ECO:0000256" key="13">
    <source>
        <dbReference type="RuleBase" id="RU000461"/>
    </source>
</evidence>
<evidence type="ECO:0000256" key="1">
    <source>
        <dbReference type="ARBA" id="ARBA00001971"/>
    </source>
</evidence>
<evidence type="ECO:0000256" key="2">
    <source>
        <dbReference type="ARBA" id="ARBA00004167"/>
    </source>
</evidence>
<dbReference type="Gramene" id="Bo6g086930.1">
    <property type="protein sequence ID" value="Bo6g086930.1"/>
    <property type="gene ID" value="Bo6g086930"/>
</dbReference>
<keyword evidence="8 13" id="KW-0560">Oxidoreductase</keyword>
<dbReference type="Gene3D" id="1.10.630.10">
    <property type="entry name" value="Cytochrome P450"/>
    <property type="match status" value="1"/>
</dbReference>
<evidence type="ECO:0000256" key="7">
    <source>
        <dbReference type="ARBA" id="ARBA00022989"/>
    </source>
</evidence>
<dbReference type="InterPro" id="IPR002401">
    <property type="entry name" value="Cyt_P450_E_grp-I"/>
</dbReference>
<dbReference type="PRINTS" id="PR00463">
    <property type="entry name" value="EP450I"/>
</dbReference>
<accession>A0A0D3CWN0</accession>
<dbReference type="OrthoDB" id="2789670at2759"/>
<keyword evidence="7" id="KW-1133">Transmembrane helix</keyword>
<organism evidence="14 15">
    <name type="scientific">Brassica oleracea var. oleracea</name>
    <dbReference type="NCBI Taxonomy" id="109376"/>
    <lineage>
        <taxon>Eukaryota</taxon>
        <taxon>Viridiplantae</taxon>
        <taxon>Streptophyta</taxon>
        <taxon>Embryophyta</taxon>
        <taxon>Tracheophyta</taxon>
        <taxon>Spermatophyta</taxon>
        <taxon>Magnoliopsida</taxon>
        <taxon>eudicotyledons</taxon>
        <taxon>Gunneridae</taxon>
        <taxon>Pentapetalae</taxon>
        <taxon>rosids</taxon>
        <taxon>malvids</taxon>
        <taxon>Brassicales</taxon>
        <taxon>Brassicaceae</taxon>
        <taxon>Brassiceae</taxon>
        <taxon>Brassica</taxon>
    </lineage>
</organism>
<evidence type="ECO:0000256" key="10">
    <source>
        <dbReference type="ARBA" id="ARBA00023033"/>
    </source>
</evidence>
<dbReference type="FunFam" id="1.10.630.10:FF:000039">
    <property type="entry name" value="Cytochrome P450"/>
    <property type="match status" value="1"/>
</dbReference>
<dbReference type="GO" id="GO:0072549">
    <property type="term" value="F:monocoumaroyl dicaffeoyl spermidine meta-hydroxylase activity"/>
    <property type="evidence" value="ECO:0007669"/>
    <property type="project" value="EnsemblPlants"/>
</dbReference>
<dbReference type="AlphaFoldDB" id="A0A0D3CWN0"/>
<reference evidence="14" key="2">
    <citation type="submission" date="2015-03" db="UniProtKB">
        <authorList>
            <consortium name="EnsemblPlants"/>
        </authorList>
    </citation>
    <scope>IDENTIFICATION</scope>
</reference>
<evidence type="ECO:0000313" key="14">
    <source>
        <dbReference type="EnsemblPlants" id="Bo6g086930.1"/>
    </source>
</evidence>
<evidence type="ECO:0000256" key="11">
    <source>
        <dbReference type="ARBA" id="ARBA00023136"/>
    </source>
</evidence>
<evidence type="ECO:0000256" key="4">
    <source>
        <dbReference type="ARBA" id="ARBA00022617"/>
    </source>
</evidence>
<evidence type="ECO:0008006" key="16">
    <source>
        <dbReference type="Google" id="ProtNLM"/>
    </source>
</evidence>
<comment type="subcellular location">
    <subcellularLocation>
        <location evidence="2">Membrane</location>
        <topology evidence="2">Single-pass membrane protein</topology>
    </subcellularLocation>
</comment>
<dbReference type="GO" id="GO:0008216">
    <property type="term" value="P:spermidine metabolic process"/>
    <property type="evidence" value="ECO:0007669"/>
    <property type="project" value="EnsemblPlants"/>
</dbReference>
<protein>
    <recommendedName>
        <fullName evidence="16">Cytochrome P450</fullName>
    </recommendedName>
</protein>
<dbReference type="GO" id="GO:0072548">
    <property type="term" value="F:dicoumaroyl monocaffeoyl spermidine meta-hydroxylase activity"/>
    <property type="evidence" value="ECO:0007669"/>
    <property type="project" value="EnsemblPlants"/>
</dbReference>
<dbReference type="STRING" id="109376.A0A0D3CWN0"/>
<keyword evidence="15" id="KW-1185">Reference proteome</keyword>
<dbReference type="HOGENOM" id="CLU_001570_4_0_1"/>
<keyword evidence="9 12" id="KW-0408">Iron</keyword>
<keyword evidence="10 13" id="KW-0503">Monooxygenase</keyword>
<dbReference type="KEGG" id="boe:106299021"/>
<evidence type="ECO:0000256" key="3">
    <source>
        <dbReference type="ARBA" id="ARBA00010617"/>
    </source>
</evidence>
<dbReference type="eggNOG" id="KOG0156">
    <property type="taxonomic scope" value="Eukaryota"/>
</dbReference>
<evidence type="ECO:0000256" key="12">
    <source>
        <dbReference type="PIRSR" id="PIRSR602401-1"/>
    </source>
</evidence>
<evidence type="ECO:0000256" key="8">
    <source>
        <dbReference type="ARBA" id="ARBA00023002"/>
    </source>
</evidence>
<dbReference type="PANTHER" id="PTHR47944:SF10">
    <property type="entry name" value="CYTOCHROME P450 98A9"/>
    <property type="match status" value="1"/>
</dbReference>
<name>A0A0D3CWN0_BRAOL</name>
<keyword evidence="11" id="KW-0472">Membrane</keyword>
<dbReference type="GO" id="GO:0072551">
    <property type="term" value="F:diferuloyl mono-(hydroxyferuloyl) spermidine meta-hydroxylase activity"/>
    <property type="evidence" value="ECO:0007669"/>
    <property type="project" value="EnsemblPlants"/>
</dbReference>
<sequence>MVLYLIISVITIIITTNMLYQRWWASNIPPGPKPRFLLGNIHQLKPHWTHSFSEWSETYGPIISVWFGTNLSVVVSSSDLAKQVLKDNDHHLCNRERVAKMTQSGHDLVWSDYSPHYVKLRKLCTLELFSLKSIESFRSLREMETRSMVESVYKDVMIDSTDDQTRKPVVVRKYLAAVVLNTISKLMIGKEFSTEEGKEFKEIVHKEHYLSGSGSLLDVIWWLKWVSKWLVSDKDFLAHMDRRTKWFRGAIMVEEDVAVEDHEGFVRKLLVLKENKELSEETVHGLIWNMFTAGSDTTAVVLEWAMAEMIRCPNVQRKAQQELDAVVGSERLMTEADIPKLPYLQCVVKEALRLHPSTPTMLPHKASETVWLGGYTVPKGTTVYVHVKEIGRDPVNWINPEEFRPERFLLEDTDVKGRDFRVLPFGSGRRVCPAAQLSMNLMALVMGNLLQCFSWSSPIPPETIDMSEIPGLLCVMKTPVEALASPRAATRAISLNMG</sequence>
<dbReference type="Pfam" id="PF00067">
    <property type="entry name" value="p450"/>
    <property type="match status" value="1"/>
</dbReference>
<dbReference type="Proteomes" id="UP000032141">
    <property type="component" value="Chromosome C6"/>
</dbReference>
<dbReference type="GO" id="GO:0080088">
    <property type="term" value="P:spermidine hydroxycinnamate conjugate biosynthetic process"/>
    <property type="evidence" value="ECO:0007669"/>
    <property type="project" value="EnsemblPlants"/>
</dbReference>
<dbReference type="SUPFAM" id="SSF48264">
    <property type="entry name" value="Cytochrome P450"/>
    <property type="match status" value="1"/>
</dbReference>
<dbReference type="EnsemblPlants" id="Bo6g086930.1">
    <property type="protein sequence ID" value="Bo6g086930.1"/>
    <property type="gene ID" value="Bo6g086930"/>
</dbReference>
<dbReference type="GO" id="GO:0072547">
    <property type="term" value="F:tricoumaroylspermidine meta-hydroxylase activity"/>
    <property type="evidence" value="ECO:0007669"/>
    <property type="project" value="EnsemblPlants"/>
</dbReference>
<dbReference type="PRINTS" id="PR00385">
    <property type="entry name" value="P450"/>
</dbReference>
<reference evidence="14 15" key="1">
    <citation type="journal article" date="2014" name="Genome Biol.">
        <title>Transcriptome and methylome profiling reveals relics of genome dominance in the mesopolyploid Brassica oleracea.</title>
        <authorList>
            <person name="Parkin I.A."/>
            <person name="Koh C."/>
            <person name="Tang H."/>
            <person name="Robinson S.J."/>
            <person name="Kagale S."/>
            <person name="Clarke W.E."/>
            <person name="Town C.D."/>
            <person name="Nixon J."/>
            <person name="Krishnakumar V."/>
            <person name="Bidwell S.L."/>
            <person name="Denoeud F."/>
            <person name="Belcram H."/>
            <person name="Links M.G."/>
            <person name="Just J."/>
            <person name="Clarke C."/>
            <person name="Bender T."/>
            <person name="Huebert T."/>
            <person name="Mason A.S."/>
            <person name="Pires J.C."/>
            <person name="Barker G."/>
            <person name="Moore J."/>
            <person name="Walley P.G."/>
            <person name="Manoli S."/>
            <person name="Batley J."/>
            <person name="Edwards D."/>
            <person name="Nelson M.N."/>
            <person name="Wang X."/>
            <person name="Paterson A.H."/>
            <person name="King G."/>
            <person name="Bancroft I."/>
            <person name="Chalhoub B."/>
            <person name="Sharpe A.G."/>
        </authorList>
    </citation>
    <scope>NUCLEOTIDE SEQUENCE</scope>
    <source>
        <strain evidence="14 15">cv. TO1000</strain>
    </source>
</reference>
<dbReference type="OMA" id="MAEMIKC"/>